<dbReference type="SMART" id="SM00450">
    <property type="entry name" value="RHOD"/>
    <property type="match status" value="1"/>
</dbReference>
<feature type="domain" description="Rhodanese" evidence="1">
    <location>
        <begin position="3"/>
        <end position="107"/>
    </location>
</feature>
<dbReference type="InterPro" id="IPR001763">
    <property type="entry name" value="Rhodanese-like_dom"/>
</dbReference>
<dbReference type="SUPFAM" id="SSF52821">
    <property type="entry name" value="Rhodanese/Cell cycle control phosphatase"/>
    <property type="match status" value="1"/>
</dbReference>
<dbReference type="GO" id="GO:0005737">
    <property type="term" value="C:cytoplasm"/>
    <property type="evidence" value="ECO:0007669"/>
    <property type="project" value="TreeGrafter"/>
</dbReference>
<comment type="caution">
    <text evidence="2">The sequence shown here is derived from an EMBL/GenBank/DDBJ whole genome shotgun (WGS) entry which is preliminary data.</text>
</comment>
<evidence type="ECO:0000313" key="3">
    <source>
        <dbReference type="Proteomes" id="UP001211907"/>
    </source>
</evidence>
<dbReference type="Pfam" id="PF00581">
    <property type="entry name" value="Rhodanese"/>
    <property type="match status" value="1"/>
</dbReference>
<proteinExistence type="predicted"/>
<dbReference type="GO" id="GO:0005634">
    <property type="term" value="C:nucleus"/>
    <property type="evidence" value="ECO:0007669"/>
    <property type="project" value="TreeGrafter"/>
</dbReference>
<keyword evidence="3" id="KW-1185">Reference proteome</keyword>
<reference evidence="2" key="1">
    <citation type="submission" date="2020-05" db="EMBL/GenBank/DDBJ databases">
        <title>Phylogenomic resolution of chytrid fungi.</title>
        <authorList>
            <person name="Stajich J.E."/>
            <person name="Amses K."/>
            <person name="Simmons R."/>
            <person name="Seto K."/>
            <person name="Myers J."/>
            <person name="Bonds A."/>
            <person name="Quandt C.A."/>
            <person name="Barry K."/>
            <person name="Liu P."/>
            <person name="Grigoriev I."/>
            <person name="Longcore J.E."/>
            <person name="James T.Y."/>
        </authorList>
    </citation>
    <scope>NUCLEOTIDE SEQUENCE</scope>
    <source>
        <strain evidence="2">JEL0513</strain>
    </source>
</reference>
<dbReference type="PROSITE" id="PS50206">
    <property type="entry name" value="RHODANESE_3"/>
    <property type="match status" value="1"/>
</dbReference>
<name>A0AAD5SZ85_9FUNG</name>
<dbReference type="PANTHER" id="PTHR10828">
    <property type="entry name" value="M-PHASE INDUCER PHOSPHATASE DUAL SPECIFICITY PHOSPHATASE CDC25"/>
    <property type="match status" value="1"/>
</dbReference>
<dbReference type="PANTHER" id="PTHR10828:SF38">
    <property type="entry name" value="ARSENICAL-RESISTANCE PROTEIN 2-RELATED"/>
    <property type="match status" value="1"/>
</dbReference>
<dbReference type="AlphaFoldDB" id="A0AAD5SZ85"/>
<evidence type="ECO:0000313" key="2">
    <source>
        <dbReference type="EMBL" id="KAJ3116610.1"/>
    </source>
</evidence>
<protein>
    <recommendedName>
        <fullName evidence="1">Rhodanese domain-containing protein</fullName>
    </recommendedName>
</protein>
<accession>A0AAD5SZ85</accession>
<dbReference type="InterPro" id="IPR036873">
    <property type="entry name" value="Rhodanese-like_dom_sf"/>
</dbReference>
<dbReference type="EMBL" id="JADGJH010001218">
    <property type="protein sequence ID" value="KAJ3116610.1"/>
    <property type="molecule type" value="Genomic_DNA"/>
</dbReference>
<dbReference type="Gene3D" id="3.40.250.10">
    <property type="entry name" value="Rhodanese-like domain"/>
    <property type="match status" value="1"/>
</dbReference>
<evidence type="ECO:0000259" key="1">
    <source>
        <dbReference type="PROSITE" id="PS50206"/>
    </source>
</evidence>
<gene>
    <name evidence="2" type="ORF">HK100_001014</name>
</gene>
<dbReference type="GO" id="GO:0004725">
    <property type="term" value="F:protein tyrosine phosphatase activity"/>
    <property type="evidence" value="ECO:0007669"/>
    <property type="project" value="TreeGrafter"/>
</dbReference>
<organism evidence="2 3">
    <name type="scientific">Physocladia obscura</name>
    <dbReference type="NCBI Taxonomy" id="109957"/>
    <lineage>
        <taxon>Eukaryota</taxon>
        <taxon>Fungi</taxon>
        <taxon>Fungi incertae sedis</taxon>
        <taxon>Chytridiomycota</taxon>
        <taxon>Chytridiomycota incertae sedis</taxon>
        <taxon>Chytridiomycetes</taxon>
        <taxon>Chytridiales</taxon>
        <taxon>Chytriomycetaceae</taxon>
        <taxon>Physocladia</taxon>
    </lineage>
</organism>
<sequence>MKANVDYIVVDVRDDDFANGNIKDAVNIPAHEIAEDPLALKPLLVTPKRVVFHCALSQVRGPKSANAYLRSCVLFDSETSDAASKQEVYVLEGGFSQWSGLYGTDNSLTENYNKKFWESGGY</sequence>
<dbReference type="Proteomes" id="UP001211907">
    <property type="component" value="Unassembled WGS sequence"/>
</dbReference>